<dbReference type="GO" id="GO:0003735">
    <property type="term" value="F:structural constituent of ribosome"/>
    <property type="evidence" value="ECO:0007669"/>
    <property type="project" value="InterPro"/>
</dbReference>
<feature type="compositionally biased region" description="Low complexity" evidence="6">
    <location>
        <begin position="260"/>
        <end position="275"/>
    </location>
</feature>
<dbReference type="GO" id="GO:0006412">
    <property type="term" value="P:translation"/>
    <property type="evidence" value="ECO:0007669"/>
    <property type="project" value="InterPro"/>
</dbReference>
<evidence type="ECO:0000256" key="4">
    <source>
        <dbReference type="ARBA" id="ARBA00035278"/>
    </source>
</evidence>
<dbReference type="PROSITE" id="PS00578">
    <property type="entry name" value="RIBOSOMAL_S6E"/>
    <property type="match status" value="1"/>
</dbReference>
<evidence type="ECO:0000256" key="1">
    <source>
        <dbReference type="ARBA" id="ARBA00009312"/>
    </source>
</evidence>
<dbReference type="Gene3D" id="1.20.5.2650">
    <property type="match status" value="1"/>
</dbReference>
<dbReference type="InParanoid" id="A0A7M7KMV1"/>
<evidence type="ECO:0000313" key="7">
    <source>
        <dbReference type="EnsemblMetazoa" id="XP_022667433"/>
    </source>
</evidence>
<dbReference type="EnsemblMetazoa" id="XM_022811698">
    <property type="protein sequence ID" value="XP_022667433"/>
    <property type="gene ID" value="LOC111252976"/>
</dbReference>
<dbReference type="KEGG" id="vde:111252976"/>
<evidence type="ECO:0000256" key="3">
    <source>
        <dbReference type="ARBA" id="ARBA00023274"/>
    </source>
</evidence>
<comment type="similarity">
    <text evidence="1">Belongs to the eukaryotic ribosomal protein eS6 family.</text>
</comment>
<dbReference type="PANTHER" id="PTHR11502">
    <property type="entry name" value="40S RIBOSOMAL PROTEIN S6"/>
    <property type="match status" value="1"/>
</dbReference>
<dbReference type="GeneID" id="111252976"/>
<dbReference type="OrthoDB" id="10260596at2759"/>
<feature type="compositionally biased region" description="Basic and acidic residues" evidence="6">
    <location>
        <begin position="284"/>
        <end position="296"/>
    </location>
</feature>
<evidence type="ECO:0000313" key="8">
    <source>
        <dbReference type="Proteomes" id="UP000594260"/>
    </source>
</evidence>
<dbReference type="InterPro" id="IPR001377">
    <property type="entry name" value="Ribosomal_eS6"/>
</dbReference>
<dbReference type="CTD" id="6194"/>
<reference evidence="7" key="1">
    <citation type="submission" date="2021-01" db="UniProtKB">
        <authorList>
            <consortium name="EnsemblMetazoa"/>
        </authorList>
    </citation>
    <scope>IDENTIFICATION</scope>
</reference>
<dbReference type="SMART" id="SM01405">
    <property type="entry name" value="Ribosomal_S6e"/>
    <property type="match status" value="1"/>
</dbReference>
<dbReference type="FunCoup" id="A0A7M7KMV1">
    <property type="interactions" value="1505"/>
</dbReference>
<protein>
    <recommendedName>
        <fullName evidence="4">Small ribosomal subunit protein eS6</fullName>
    </recommendedName>
    <alternativeName>
        <fullName evidence="5">40S ribosomal protein S6</fullName>
    </alternativeName>
</protein>
<dbReference type="OMA" id="KPRYKAP"/>
<dbReference type="AlphaFoldDB" id="A0A7M7KMV1"/>
<dbReference type="GO" id="GO:1990904">
    <property type="term" value="C:ribonucleoprotein complex"/>
    <property type="evidence" value="ECO:0007669"/>
    <property type="project" value="UniProtKB-KW"/>
</dbReference>
<sequence>MKLNISHPQTGSQKLIEIDDEKKLRPFYEKRMAQEVEADSLGDEWKGYVFRITGGNDKQGFPMKQGILTNTRVRLLLSKGHSCYRPRRTGERKRKSVRGCIVDSNLSVLSLVIRKKGEQEIEGLTDKSVPRRLGPKRASKIRKLFNLSKQDDVRQYVVRRPITPKEGTESKLKKPKTKAPKIQRLITPKMLQHKRRKIALKKNRLQRKLEQEAEYAKLHAQRAKEDKEKKDEAARKRRSTRESQSSADSGPAKRPKTVGKETPAAKTAPAKEATTLSATKGKHTGPDSKAKGKFTDAEATAKISSAATKGKSAGPDTTTKGKSAGTDSKAKLVPPKKGGKKK</sequence>
<keyword evidence="8" id="KW-1185">Reference proteome</keyword>
<keyword evidence="3" id="KW-0687">Ribonucleoprotein</keyword>
<evidence type="ECO:0000256" key="6">
    <source>
        <dbReference type="SAM" id="MobiDB-lite"/>
    </source>
</evidence>
<feature type="region of interest" description="Disordered" evidence="6">
    <location>
        <begin position="218"/>
        <end position="342"/>
    </location>
</feature>
<dbReference type="RefSeq" id="XP_022667433.1">
    <property type="nucleotide sequence ID" value="XM_022811698.1"/>
</dbReference>
<feature type="region of interest" description="Disordered" evidence="6">
    <location>
        <begin position="158"/>
        <end position="189"/>
    </location>
</feature>
<dbReference type="Pfam" id="PF01092">
    <property type="entry name" value="Ribosomal_S6e"/>
    <property type="match status" value="1"/>
</dbReference>
<accession>A0A7M7KMV1</accession>
<evidence type="ECO:0000256" key="2">
    <source>
        <dbReference type="ARBA" id="ARBA00022980"/>
    </source>
</evidence>
<evidence type="ECO:0000256" key="5">
    <source>
        <dbReference type="ARBA" id="ARBA00035403"/>
    </source>
</evidence>
<name>A0A7M7KMV1_VARDE</name>
<feature type="compositionally biased region" description="Basic and acidic residues" evidence="6">
    <location>
        <begin position="218"/>
        <end position="234"/>
    </location>
</feature>
<dbReference type="InterPro" id="IPR018282">
    <property type="entry name" value="Ribosomal_eS6_CS"/>
</dbReference>
<dbReference type="Proteomes" id="UP000594260">
    <property type="component" value="Unplaced"/>
</dbReference>
<dbReference type="GO" id="GO:0005840">
    <property type="term" value="C:ribosome"/>
    <property type="evidence" value="ECO:0007669"/>
    <property type="project" value="UniProtKB-KW"/>
</dbReference>
<keyword evidence="2" id="KW-0689">Ribosomal protein</keyword>
<organism evidence="7 8">
    <name type="scientific">Varroa destructor</name>
    <name type="common">Honeybee mite</name>
    <dbReference type="NCBI Taxonomy" id="109461"/>
    <lineage>
        <taxon>Eukaryota</taxon>
        <taxon>Metazoa</taxon>
        <taxon>Ecdysozoa</taxon>
        <taxon>Arthropoda</taxon>
        <taxon>Chelicerata</taxon>
        <taxon>Arachnida</taxon>
        <taxon>Acari</taxon>
        <taxon>Parasitiformes</taxon>
        <taxon>Mesostigmata</taxon>
        <taxon>Gamasina</taxon>
        <taxon>Dermanyssoidea</taxon>
        <taxon>Varroidae</taxon>
        <taxon>Varroa</taxon>
    </lineage>
</organism>
<proteinExistence type="inferred from homology"/>